<dbReference type="Proteomes" id="UP000283509">
    <property type="component" value="Unassembled WGS sequence"/>
</dbReference>
<dbReference type="InterPro" id="IPR036179">
    <property type="entry name" value="Ig-like_dom_sf"/>
</dbReference>
<dbReference type="EMBL" id="QCYY01000773">
    <property type="protein sequence ID" value="ROT82826.1"/>
    <property type="molecule type" value="Genomic_DNA"/>
</dbReference>
<dbReference type="PANTHER" id="PTHR23278:SF19">
    <property type="entry name" value="OBSCURIN"/>
    <property type="match status" value="1"/>
</dbReference>
<dbReference type="PROSITE" id="PS50853">
    <property type="entry name" value="FN3"/>
    <property type="match status" value="1"/>
</dbReference>
<evidence type="ECO:0000259" key="1">
    <source>
        <dbReference type="PROSITE" id="PS50853"/>
    </source>
</evidence>
<comment type="caution">
    <text evidence="2">The sequence shown here is derived from an EMBL/GenBank/DDBJ whole genome shotgun (WGS) entry which is preliminary data.</text>
</comment>
<accession>A0A3R7PDK5</accession>
<dbReference type="SUPFAM" id="SSF48726">
    <property type="entry name" value="Immunoglobulin"/>
    <property type="match status" value="1"/>
</dbReference>
<keyword evidence="3" id="KW-1185">Reference proteome</keyword>
<dbReference type="AlphaFoldDB" id="A0A3R7PDK5"/>
<protein>
    <submittedName>
        <fullName evidence="2">Putative nephrin-like isoform X7</fullName>
    </submittedName>
</protein>
<dbReference type="SUPFAM" id="SSF49265">
    <property type="entry name" value="Fibronectin type III"/>
    <property type="match status" value="1"/>
</dbReference>
<dbReference type="OrthoDB" id="6346554at2759"/>
<dbReference type="CDD" id="cd00063">
    <property type="entry name" value="FN3"/>
    <property type="match status" value="1"/>
</dbReference>
<sequence>MGEASTTTTTFPPPPLLLSVLPLLLFFSFSLFFSSSSSLSRPVLATFLWRLNGSDRTYTSKSEQLAWGHLVSQFTFVGTSDKDYGALMCWANNSIGKQEKPCVFQIIPAGPPSSPEHCEIINNTAENIEVLCEHGFDGGMRQSFLAEVYDEGGSLHLNRSSDEPQWSVESLRPGTSYTIRISAFNAKGRSPIIILTAATLKVAEQRVVQFRSLSLYSSLPRYVLGRDRSAISAISVTNVTPVIASSTPA</sequence>
<name>A0A3R7PDK5_PENVA</name>
<organism evidence="2 3">
    <name type="scientific">Penaeus vannamei</name>
    <name type="common">Whiteleg shrimp</name>
    <name type="synonym">Litopenaeus vannamei</name>
    <dbReference type="NCBI Taxonomy" id="6689"/>
    <lineage>
        <taxon>Eukaryota</taxon>
        <taxon>Metazoa</taxon>
        <taxon>Ecdysozoa</taxon>
        <taxon>Arthropoda</taxon>
        <taxon>Crustacea</taxon>
        <taxon>Multicrustacea</taxon>
        <taxon>Malacostraca</taxon>
        <taxon>Eumalacostraca</taxon>
        <taxon>Eucarida</taxon>
        <taxon>Decapoda</taxon>
        <taxon>Dendrobranchiata</taxon>
        <taxon>Penaeoidea</taxon>
        <taxon>Penaeidae</taxon>
        <taxon>Penaeus</taxon>
    </lineage>
</organism>
<dbReference type="PANTHER" id="PTHR23278">
    <property type="entry name" value="SIDESTEP PROTEIN"/>
    <property type="match status" value="1"/>
</dbReference>
<gene>
    <name evidence="2" type="ORF">C7M84_024020</name>
</gene>
<dbReference type="InterPro" id="IPR036116">
    <property type="entry name" value="FN3_sf"/>
</dbReference>
<dbReference type="SMART" id="SM00060">
    <property type="entry name" value="FN3"/>
    <property type="match status" value="1"/>
</dbReference>
<evidence type="ECO:0000313" key="2">
    <source>
        <dbReference type="EMBL" id="ROT82826.1"/>
    </source>
</evidence>
<reference evidence="2 3" key="2">
    <citation type="submission" date="2019-01" db="EMBL/GenBank/DDBJ databases">
        <title>The decoding of complex shrimp genome reveals the adaptation for benthos swimmer, frequently molting mechanism and breeding impact on genome.</title>
        <authorList>
            <person name="Sun Y."/>
            <person name="Gao Y."/>
            <person name="Yu Y."/>
        </authorList>
    </citation>
    <scope>NUCLEOTIDE SEQUENCE [LARGE SCALE GENOMIC DNA]</scope>
    <source>
        <tissue evidence="2">Muscle</tissue>
    </source>
</reference>
<dbReference type="InterPro" id="IPR013783">
    <property type="entry name" value="Ig-like_fold"/>
</dbReference>
<reference evidence="2 3" key="1">
    <citation type="submission" date="2018-04" db="EMBL/GenBank/DDBJ databases">
        <authorList>
            <person name="Zhang X."/>
            <person name="Yuan J."/>
            <person name="Li F."/>
            <person name="Xiang J."/>
        </authorList>
    </citation>
    <scope>NUCLEOTIDE SEQUENCE [LARGE SCALE GENOMIC DNA]</scope>
    <source>
        <tissue evidence="2">Muscle</tissue>
    </source>
</reference>
<dbReference type="Pfam" id="PF00041">
    <property type="entry name" value="fn3"/>
    <property type="match status" value="1"/>
</dbReference>
<dbReference type="Gene3D" id="2.60.40.10">
    <property type="entry name" value="Immunoglobulins"/>
    <property type="match status" value="1"/>
</dbReference>
<feature type="domain" description="Fibronectin type-III" evidence="1">
    <location>
        <begin position="111"/>
        <end position="203"/>
    </location>
</feature>
<dbReference type="InterPro" id="IPR003961">
    <property type="entry name" value="FN3_dom"/>
</dbReference>
<evidence type="ECO:0000313" key="3">
    <source>
        <dbReference type="Proteomes" id="UP000283509"/>
    </source>
</evidence>
<proteinExistence type="predicted"/>